<dbReference type="SMART" id="SM00060">
    <property type="entry name" value="FN3"/>
    <property type="match status" value="2"/>
</dbReference>
<gene>
    <name evidence="3" type="primary">LOC104941729</name>
</gene>
<evidence type="ECO:0000313" key="3">
    <source>
        <dbReference type="RefSeq" id="XP_010765165.1"/>
    </source>
</evidence>
<feature type="domain" description="Fibronectin type-III" evidence="1">
    <location>
        <begin position="103"/>
        <end position="192"/>
    </location>
</feature>
<dbReference type="CDD" id="cd00063">
    <property type="entry name" value="FN3"/>
    <property type="match status" value="2"/>
</dbReference>
<dbReference type="PROSITE" id="PS50853">
    <property type="entry name" value="FN3"/>
    <property type="match status" value="2"/>
</dbReference>
<dbReference type="AlphaFoldDB" id="A0A6I9MUI9"/>
<dbReference type="OrthoDB" id="4062651at2759"/>
<dbReference type="RefSeq" id="XP_010765165.1">
    <property type="nucleotide sequence ID" value="XM_010766863.1"/>
</dbReference>
<dbReference type="Gene3D" id="2.60.40.10">
    <property type="entry name" value="Immunoglobulins"/>
    <property type="match status" value="2"/>
</dbReference>
<dbReference type="InterPro" id="IPR036116">
    <property type="entry name" value="FN3_sf"/>
</dbReference>
<sequence length="192" mass="21209">LPAAPSGLQVLRMEDNNVTLAWKPGFNGHSELTTCVVQLSRRSVRRWDLPQQEVQVPPHLHVLSALRSHQNYSVRLSCLNEVGASPFCPWIHFQTPESVPSAAPRNLTFELSEQQLALSWAVLQEEQLQGRLIAYKLQWSRGGEPQEPLLFKENSALLSGGGRFFNASFQVSACTSVGCGPWSPPVLVLPAS</sequence>
<protein>
    <submittedName>
        <fullName evidence="3">Tyrosine-protein kinase receptor TYRO3-like</fullName>
    </submittedName>
</protein>
<dbReference type="KEGG" id="ncc:104941729"/>
<dbReference type="InterPro" id="IPR003961">
    <property type="entry name" value="FN3_dom"/>
</dbReference>
<organism evidence="2 3">
    <name type="scientific">Notothenia coriiceps</name>
    <name type="common">black rockcod</name>
    <dbReference type="NCBI Taxonomy" id="8208"/>
    <lineage>
        <taxon>Eukaryota</taxon>
        <taxon>Metazoa</taxon>
        <taxon>Chordata</taxon>
        <taxon>Craniata</taxon>
        <taxon>Vertebrata</taxon>
        <taxon>Euteleostomi</taxon>
        <taxon>Actinopterygii</taxon>
        <taxon>Neopterygii</taxon>
        <taxon>Teleostei</taxon>
        <taxon>Neoteleostei</taxon>
        <taxon>Acanthomorphata</taxon>
        <taxon>Eupercaria</taxon>
        <taxon>Perciformes</taxon>
        <taxon>Notothenioidei</taxon>
        <taxon>Nototheniidae</taxon>
        <taxon>Notothenia</taxon>
    </lineage>
</organism>
<dbReference type="GeneID" id="104941729"/>
<name>A0A6I9MUI9_9TELE</name>
<feature type="domain" description="Fibronectin type-III" evidence="1">
    <location>
        <begin position="4"/>
        <end position="98"/>
    </location>
</feature>
<feature type="non-terminal residue" evidence="3">
    <location>
        <position position="192"/>
    </location>
</feature>
<evidence type="ECO:0000259" key="1">
    <source>
        <dbReference type="PROSITE" id="PS50853"/>
    </source>
</evidence>
<feature type="non-terminal residue" evidence="3">
    <location>
        <position position="1"/>
    </location>
</feature>
<reference evidence="3" key="1">
    <citation type="submission" date="2025-08" db="UniProtKB">
        <authorList>
            <consortium name="RefSeq"/>
        </authorList>
    </citation>
    <scope>IDENTIFICATION</scope>
    <source>
        <tissue evidence="3">Muscle</tissue>
    </source>
</reference>
<dbReference type="Pfam" id="PF00041">
    <property type="entry name" value="fn3"/>
    <property type="match status" value="1"/>
</dbReference>
<dbReference type="Proteomes" id="UP000504611">
    <property type="component" value="Unplaced"/>
</dbReference>
<keyword evidence="2" id="KW-1185">Reference proteome</keyword>
<dbReference type="SUPFAM" id="SSF49265">
    <property type="entry name" value="Fibronectin type III"/>
    <property type="match status" value="1"/>
</dbReference>
<proteinExistence type="predicted"/>
<dbReference type="InterPro" id="IPR013783">
    <property type="entry name" value="Ig-like_fold"/>
</dbReference>
<evidence type="ECO:0000313" key="2">
    <source>
        <dbReference type="Proteomes" id="UP000504611"/>
    </source>
</evidence>
<accession>A0A6I9MUI9</accession>